<evidence type="ECO:0000256" key="1">
    <source>
        <dbReference type="ARBA" id="ARBA00022614"/>
    </source>
</evidence>
<protein>
    <submittedName>
        <fullName evidence="4">Uncharacterized protein</fullName>
    </submittedName>
</protein>
<keyword evidence="1" id="KW-0433">Leucine-rich repeat</keyword>
<dbReference type="GO" id="GO:0005737">
    <property type="term" value="C:cytoplasm"/>
    <property type="evidence" value="ECO:0007669"/>
    <property type="project" value="TreeGrafter"/>
</dbReference>
<feature type="chain" id="PRO_5032417918" evidence="3">
    <location>
        <begin position="23"/>
        <end position="484"/>
    </location>
</feature>
<dbReference type="InterPro" id="IPR032675">
    <property type="entry name" value="LRR_dom_sf"/>
</dbReference>
<dbReference type="InterPro" id="IPR050216">
    <property type="entry name" value="LRR_domain-containing"/>
</dbReference>
<feature type="signal peptide" evidence="3">
    <location>
        <begin position="1"/>
        <end position="22"/>
    </location>
</feature>
<keyword evidence="3" id="KW-0732">Signal</keyword>
<dbReference type="PANTHER" id="PTHR48051:SF46">
    <property type="entry name" value="LEUCINE RICH REPEAT-CONTAINING DOMAIN PROTEIN"/>
    <property type="match status" value="1"/>
</dbReference>
<gene>
    <name evidence="4" type="ORF">JYZ213_LOCUS33783</name>
</gene>
<sequence length="484" mass="55552">MMQMQIFYILQLIYLLQRIINANPIHAVKSKNYQEIHCPQYETDSDIIKLFPFSVQLNPALTKSSMTHGLMTNGRINYIQIFNEKFCIPSNIFCLKYLETLIINNSYFCNSKQQINGEMEYLPEQIIKLQKLRTLQISHVNRMSISNIIGKLTSLKDLTISHVKYMSIPNMIGNLPSLTHLSISHVNLMSISNIIGNLLSLQHLSIFNTNLEELPKTISNLKSLKKLMLQNNSYLHSIKEIDGLPVLHTLDVRHCSIQDLPRNLPKLLNLYMPYNSLTTLGSDIRTLSNKENKEQNFQFDNNRITSITPEIRHLHTLSRLHLDHNQLHTLPKDIFDMTKDGTRICILLKCKTDEGIINVYRYLRAHEHKSKHGRMLADGEIIACLRNTILNNNSYLDQSAISNKTYSGTLPVLTPPSSIKLTQNQLQIRRAEINEICKKSYNENQIEAMNGIKTDKKSYLSSAQSTPFSSSTVITPMPRLTFDL</sequence>
<dbReference type="AlphaFoldDB" id="A0A815FKF0"/>
<dbReference type="Gene3D" id="3.80.10.10">
    <property type="entry name" value="Ribonuclease Inhibitor"/>
    <property type="match status" value="1"/>
</dbReference>
<proteinExistence type="predicted"/>
<evidence type="ECO:0000313" key="4">
    <source>
        <dbReference type="EMBL" id="CAF1327978.1"/>
    </source>
</evidence>
<organism evidence="4 5">
    <name type="scientific">Adineta steineri</name>
    <dbReference type="NCBI Taxonomy" id="433720"/>
    <lineage>
        <taxon>Eukaryota</taxon>
        <taxon>Metazoa</taxon>
        <taxon>Spiralia</taxon>
        <taxon>Gnathifera</taxon>
        <taxon>Rotifera</taxon>
        <taxon>Eurotatoria</taxon>
        <taxon>Bdelloidea</taxon>
        <taxon>Adinetida</taxon>
        <taxon>Adinetidae</taxon>
        <taxon>Adineta</taxon>
    </lineage>
</organism>
<reference evidence="4" key="1">
    <citation type="submission" date="2021-02" db="EMBL/GenBank/DDBJ databases">
        <authorList>
            <person name="Nowell W R."/>
        </authorList>
    </citation>
    <scope>NUCLEOTIDE SEQUENCE</scope>
</reference>
<keyword evidence="2" id="KW-0677">Repeat</keyword>
<dbReference type="InterPro" id="IPR003591">
    <property type="entry name" value="Leu-rich_rpt_typical-subtyp"/>
</dbReference>
<accession>A0A815FKF0</accession>
<evidence type="ECO:0000313" key="5">
    <source>
        <dbReference type="Proteomes" id="UP000663845"/>
    </source>
</evidence>
<comment type="caution">
    <text evidence="4">The sequence shown here is derived from an EMBL/GenBank/DDBJ whole genome shotgun (WGS) entry which is preliminary data.</text>
</comment>
<dbReference type="Proteomes" id="UP000663845">
    <property type="component" value="Unassembled WGS sequence"/>
</dbReference>
<dbReference type="SMART" id="SM00369">
    <property type="entry name" value="LRR_TYP"/>
    <property type="match status" value="4"/>
</dbReference>
<name>A0A815FKF0_9BILA</name>
<evidence type="ECO:0000256" key="3">
    <source>
        <dbReference type="SAM" id="SignalP"/>
    </source>
</evidence>
<dbReference type="EMBL" id="CAJNOG010000654">
    <property type="protein sequence ID" value="CAF1327978.1"/>
    <property type="molecule type" value="Genomic_DNA"/>
</dbReference>
<dbReference type="PANTHER" id="PTHR48051">
    <property type="match status" value="1"/>
</dbReference>
<evidence type="ECO:0000256" key="2">
    <source>
        <dbReference type="ARBA" id="ARBA00022737"/>
    </source>
</evidence>
<dbReference type="SUPFAM" id="SSF52058">
    <property type="entry name" value="L domain-like"/>
    <property type="match status" value="1"/>
</dbReference>